<name>A0A2P8PU37_9ACTN</name>
<keyword evidence="3" id="KW-1185">Reference proteome</keyword>
<dbReference type="OrthoDB" id="4550602at2"/>
<gene>
    <name evidence="2" type="ORF">C6Y14_41540</name>
</gene>
<proteinExistence type="predicted"/>
<dbReference type="AlphaFoldDB" id="A0A2P8PU37"/>
<dbReference type="SUPFAM" id="SSF54909">
    <property type="entry name" value="Dimeric alpha+beta barrel"/>
    <property type="match status" value="1"/>
</dbReference>
<accession>A0A2P8PU37</accession>
<evidence type="ECO:0000313" key="3">
    <source>
        <dbReference type="Proteomes" id="UP000240429"/>
    </source>
</evidence>
<comment type="caution">
    <text evidence="2">The sequence shown here is derived from an EMBL/GenBank/DDBJ whole genome shotgun (WGS) entry which is preliminary data.</text>
</comment>
<evidence type="ECO:0000256" key="1">
    <source>
        <dbReference type="SAM" id="MobiDB-lite"/>
    </source>
</evidence>
<organism evidence="2 3">
    <name type="scientific">Streptomyces dioscori</name>
    <dbReference type="NCBI Taxonomy" id="2109333"/>
    <lineage>
        <taxon>Bacteria</taxon>
        <taxon>Bacillati</taxon>
        <taxon>Actinomycetota</taxon>
        <taxon>Actinomycetes</taxon>
        <taxon>Kitasatosporales</taxon>
        <taxon>Streptomycetaceae</taxon>
        <taxon>Streptomyces</taxon>
        <taxon>Streptomyces aurantiacus group</taxon>
    </lineage>
</organism>
<reference evidence="2 3" key="1">
    <citation type="submission" date="2018-03" db="EMBL/GenBank/DDBJ databases">
        <title>Streptomyces dioscori sp. nov., a novel endophytic actinobacterium isolated from bulbil of Dioscorea bulbifera L.</title>
        <authorList>
            <person name="Zhikuan W."/>
        </authorList>
    </citation>
    <scope>NUCLEOTIDE SEQUENCE [LARGE SCALE GENOMIC DNA]</scope>
    <source>
        <strain evidence="2 3">A217</strain>
    </source>
</reference>
<evidence type="ECO:0008006" key="4">
    <source>
        <dbReference type="Google" id="ProtNLM"/>
    </source>
</evidence>
<dbReference type="RefSeq" id="WP_107022136.1">
    <property type="nucleotide sequence ID" value="NZ_KZ679064.1"/>
</dbReference>
<dbReference type="Proteomes" id="UP000240429">
    <property type="component" value="Unassembled WGS sequence"/>
</dbReference>
<dbReference type="InterPro" id="IPR011008">
    <property type="entry name" value="Dimeric_a/b-barrel"/>
</dbReference>
<protein>
    <recommendedName>
        <fullName evidence="4">DUF3291 domain-containing protein</fullName>
    </recommendedName>
</protein>
<feature type="region of interest" description="Disordered" evidence="1">
    <location>
        <begin position="1"/>
        <end position="20"/>
    </location>
</feature>
<sequence length="134" mass="14997">MPLHLLRSPWQPGPRADAQGGPAVISVTDFTATTHPQSWSVALAGLRLRRTWPGTPGAIGMWLWTDPARRRSGSVSVWTDETALKEFVGRPDHLRIVRAHRGRGVLRSALHTTERFDEADAWAYARHFITGERP</sequence>
<evidence type="ECO:0000313" key="2">
    <source>
        <dbReference type="EMBL" id="PSM37520.1"/>
    </source>
</evidence>
<dbReference type="EMBL" id="PYBJ01000040">
    <property type="protein sequence ID" value="PSM37520.1"/>
    <property type="molecule type" value="Genomic_DNA"/>
</dbReference>